<dbReference type="EMBL" id="JASBWU010000001">
    <property type="protein sequence ID" value="KAJ9125552.1"/>
    <property type="molecule type" value="Genomic_DNA"/>
</dbReference>
<dbReference type="Proteomes" id="UP001243375">
    <property type="component" value="Unassembled WGS sequence"/>
</dbReference>
<gene>
    <name evidence="1" type="ORF">QFC22_000514</name>
</gene>
<accession>A0ACC2XS68</accession>
<reference evidence="1" key="1">
    <citation type="submission" date="2023-04" db="EMBL/GenBank/DDBJ databases">
        <title>Draft Genome sequencing of Naganishia species isolated from polar environments using Oxford Nanopore Technology.</title>
        <authorList>
            <person name="Leo P."/>
            <person name="Venkateswaran K."/>
        </authorList>
    </citation>
    <scope>NUCLEOTIDE SEQUENCE</scope>
    <source>
        <strain evidence="1">MNA-CCFEE 5425</strain>
    </source>
</reference>
<evidence type="ECO:0000313" key="2">
    <source>
        <dbReference type="Proteomes" id="UP001243375"/>
    </source>
</evidence>
<name>A0ACC2XS68_9TREE</name>
<organism evidence="1 2">
    <name type="scientific">Naganishia vaughanmartiniae</name>
    <dbReference type="NCBI Taxonomy" id="1424756"/>
    <lineage>
        <taxon>Eukaryota</taxon>
        <taxon>Fungi</taxon>
        <taxon>Dikarya</taxon>
        <taxon>Basidiomycota</taxon>
        <taxon>Agaricomycotina</taxon>
        <taxon>Tremellomycetes</taxon>
        <taxon>Filobasidiales</taxon>
        <taxon>Filobasidiaceae</taxon>
        <taxon>Naganishia</taxon>
    </lineage>
</organism>
<sequence length="251" mass="28189">MGYLFDLDHWHIKQPPAELRDIDPAGAYIANQAALLLNAEDEKDQLAEEEGREVSTFNSFFTAYTIVDAFHWGIWSLACAFHLEPYFDDFDIRKPRLAITAKRDVRKGDELCISYSGPPDSDEQLPMMETDEQLSARTGGKDNGKRNVVKKRKGGTAHKQKATKTPEKMEKGRCQWCVPVHKRIFVPTADPRAFSSKIAGPKIAWDTCSTPILELRDNCLATASTLRILFCTAALPSYLVMCQGSLSYLVQ</sequence>
<evidence type="ECO:0000313" key="1">
    <source>
        <dbReference type="EMBL" id="KAJ9125552.1"/>
    </source>
</evidence>
<protein>
    <submittedName>
        <fullName evidence="1">Uncharacterized protein</fullName>
    </submittedName>
</protein>
<comment type="caution">
    <text evidence="1">The sequence shown here is derived from an EMBL/GenBank/DDBJ whole genome shotgun (WGS) entry which is preliminary data.</text>
</comment>
<keyword evidence="2" id="KW-1185">Reference proteome</keyword>
<proteinExistence type="predicted"/>